<organism evidence="2 3">
    <name type="scientific">Collinsella stercoris DSM 13279</name>
    <dbReference type="NCBI Taxonomy" id="445975"/>
    <lineage>
        <taxon>Bacteria</taxon>
        <taxon>Bacillati</taxon>
        <taxon>Actinomycetota</taxon>
        <taxon>Coriobacteriia</taxon>
        <taxon>Coriobacteriales</taxon>
        <taxon>Coriobacteriaceae</taxon>
        <taxon>Collinsella</taxon>
    </lineage>
</organism>
<evidence type="ECO:0000256" key="1">
    <source>
        <dbReference type="SAM" id="MobiDB-lite"/>
    </source>
</evidence>
<reference evidence="2 3" key="1">
    <citation type="submission" date="2008-10" db="EMBL/GenBank/DDBJ databases">
        <title>Draft genome sequence of Collinsella stercoris (DSM 13279).</title>
        <authorList>
            <person name="Sudarsanam P."/>
            <person name="Ley R."/>
            <person name="Guruge J."/>
            <person name="Turnbaugh P.J."/>
            <person name="Mahowald M."/>
            <person name="Liep D."/>
            <person name="Gordon J."/>
        </authorList>
    </citation>
    <scope>NUCLEOTIDE SEQUENCE [LARGE SCALE GENOMIC DNA]</scope>
    <source>
        <strain evidence="2 3">DSM 13279</strain>
    </source>
</reference>
<comment type="caution">
    <text evidence="2">The sequence shown here is derived from an EMBL/GenBank/DDBJ whole genome shotgun (WGS) entry which is preliminary data.</text>
</comment>
<evidence type="ECO:0000313" key="2">
    <source>
        <dbReference type="EMBL" id="EEA89783.1"/>
    </source>
</evidence>
<sequence>MQASSLCNALLPPTNYLGSPESVYPSRNGAGRAQHPSHNKTDARKAPVEASEDAAPQTRRCRRRPVARQPPMRNRPAPAATPAAVPPQTTTTPVPEPRPAPRDTPCPGAA</sequence>
<feature type="compositionally biased region" description="Low complexity" evidence="1">
    <location>
        <begin position="67"/>
        <end position="93"/>
    </location>
</feature>
<feature type="non-terminal residue" evidence="2">
    <location>
        <position position="110"/>
    </location>
</feature>
<feature type="region of interest" description="Disordered" evidence="1">
    <location>
        <begin position="1"/>
        <end position="110"/>
    </location>
</feature>
<evidence type="ECO:0000313" key="3">
    <source>
        <dbReference type="Proteomes" id="UP000003560"/>
    </source>
</evidence>
<dbReference type="Proteomes" id="UP000003560">
    <property type="component" value="Unassembled WGS sequence"/>
</dbReference>
<feature type="compositionally biased region" description="Pro residues" evidence="1">
    <location>
        <begin position="94"/>
        <end position="104"/>
    </location>
</feature>
<keyword evidence="3" id="KW-1185">Reference proteome</keyword>
<dbReference type="EMBL" id="ABXJ01000123">
    <property type="protein sequence ID" value="EEA89783.1"/>
    <property type="molecule type" value="Genomic_DNA"/>
</dbReference>
<accession>B6GD82</accession>
<gene>
    <name evidence="2" type="ORF">COLSTE_02060</name>
</gene>
<dbReference type="AlphaFoldDB" id="B6GD82"/>
<protein>
    <submittedName>
        <fullName evidence="2">Uncharacterized protein</fullName>
    </submittedName>
</protein>
<proteinExistence type="predicted"/>
<reference evidence="2 3" key="2">
    <citation type="submission" date="2008-10" db="EMBL/GenBank/DDBJ databases">
        <authorList>
            <person name="Fulton L."/>
            <person name="Clifton S."/>
            <person name="Fulton B."/>
            <person name="Xu J."/>
            <person name="Minx P."/>
            <person name="Pepin K.H."/>
            <person name="Johnson M."/>
            <person name="Thiruvilangam P."/>
            <person name="Bhonagiri V."/>
            <person name="Nash W.E."/>
            <person name="Mardis E.R."/>
            <person name="Wilson R.K."/>
        </authorList>
    </citation>
    <scope>NUCLEOTIDE SEQUENCE [LARGE SCALE GENOMIC DNA]</scope>
    <source>
        <strain evidence="2 3">DSM 13279</strain>
    </source>
</reference>
<dbReference type="HOGENOM" id="CLU_2189384_0_0_11"/>
<name>B6GD82_9ACTN</name>